<sequence length="183" mass="21298">MDKLKRERTPLRNTIARTTNEIKSGLSLEEVDIILIRAKFERFNILNDRLILIDDKIKDILLDDPRSTEARINDEIEQCETYSLQVGIVAQKVKEYESKLAAPCDDKMSQSSTSDAHRLVTSFPLTEKNYNKVIEDLKYRFRDKDMLSELYVRKLLKLVIANTRSEKINLAQLYDDLVAHLHS</sequence>
<protein>
    <submittedName>
        <fullName evidence="1">Uncharacterized protein</fullName>
    </submittedName>
</protein>
<evidence type="ECO:0000313" key="1">
    <source>
        <dbReference type="EMBL" id="UYV63195.1"/>
    </source>
</evidence>
<evidence type="ECO:0000313" key="2">
    <source>
        <dbReference type="Proteomes" id="UP001235939"/>
    </source>
</evidence>
<dbReference type="Proteomes" id="UP001235939">
    <property type="component" value="Chromosome 02"/>
</dbReference>
<reference evidence="1 2" key="1">
    <citation type="submission" date="2022-01" db="EMBL/GenBank/DDBJ databases">
        <title>A chromosomal length assembly of Cordylochernes scorpioides.</title>
        <authorList>
            <person name="Zeh D."/>
            <person name="Zeh J."/>
        </authorList>
    </citation>
    <scope>NUCLEOTIDE SEQUENCE [LARGE SCALE GENOMIC DNA]</scope>
    <source>
        <strain evidence="1">IN4F17</strain>
        <tissue evidence="1">Whole Body</tissue>
    </source>
</reference>
<gene>
    <name evidence="1" type="ORF">LAZ67_2003402</name>
</gene>
<accession>A0ABY6K7G1</accession>
<keyword evidence="2" id="KW-1185">Reference proteome</keyword>
<organism evidence="1 2">
    <name type="scientific">Cordylochernes scorpioides</name>
    <dbReference type="NCBI Taxonomy" id="51811"/>
    <lineage>
        <taxon>Eukaryota</taxon>
        <taxon>Metazoa</taxon>
        <taxon>Ecdysozoa</taxon>
        <taxon>Arthropoda</taxon>
        <taxon>Chelicerata</taxon>
        <taxon>Arachnida</taxon>
        <taxon>Pseudoscorpiones</taxon>
        <taxon>Cheliferoidea</taxon>
        <taxon>Chernetidae</taxon>
        <taxon>Cordylochernes</taxon>
    </lineage>
</organism>
<proteinExistence type="predicted"/>
<dbReference type="EMBL" id="CP092864">
    <property type="protein sequence ID" value="UYV63195.1"/>
    <property type="molecule type" value="Genomic_DNA"/>
</dbReference>
<name>A0ABY6K7G1_9ARAC</name>